<protein>
    <submittedName>
        <fullName evidence="1">Uncharacterized protein</fullName>
    </submittedName>
</protein>
<dbReference type="AlphaFoldDB" id="A0A4Z0P3K3"/>
<sequence length="142" mass="16181">MPCDYSQYPADWKERRNRVLARAGQMLDDKGSIFREATCEHCGVPNHEVIYRRKDDRLKWRYPNGCDLGEDDSDYRPTSVVLTIAHLDRTGPPGPNDGPLDCPDDRLAALCQSCHLYLDRERHQAKARATRLAKQGALPLFA</sequence>
<dbReference type="RefSeq" id="WP_135435903.1">
    <property type="nucleotide sequence ID" value="NZ_SRLA01000004.1"/>
</dbReference>
<name>A0A4Z0P3K3_9BACT</name>
<comment type="caution">
    <text evidence="1">The sequence shown here is derived from an EMBL/GenBank/DDBJ whole genome shotgun (WGS) entry which is preliminary data.</text>
</comment>
<dbReference type="OrthoDB" id="1072451at2"/>
<dbReference type="Proteomes" id="UP000298337">
    <property type="component" value="Unassembled WGS sequence"/>
</dbReference>
<evidence type="ECO:0000313" key="2">
    <source>
        <dbReference type="Proteomes" id="UP000298337"/>
    </source>
</evidence>
<gene>
    <name evidence="1" type="ORF">EU556_20020</name>
</gene>
<keyword evidence="2" id="KW-1185">Reference proteome</keyword>
<evidence type="ECO:0000313" key="1">
    <source>
        <dbReference type="EMBL" id="TGE05590.1"/>
    </source>
</evidence>
<dbReference type="EMBL" id="SRLA01000004">
    <property type="protein sequence ID" value="TGE05590.1"/>
    <property type="molecule type" value="Genomic_DNA"/>
</dbReference>
<proteinExistence type="predicted"/>
<reference evidence="1 2" key="1">
    <citation type="submission" date="2019-04" db="EMBL/GenBank/DDBJ databases">
        <authorList>
            <person name="Feng G."/>
            <person name="Zhang J."/>
            <person name="Zhu H."/>
        </authorList>
    </citation>
    <scope>NUCLEOTIDE SEQUENCE [LARGE SCALE GENOMIC DNA]</scope>
    <source>
        <strain evidence="1 2">92R-1</strain>
    </source>
</reference>
<organism evidence="1 2">
    <name type="scientific">Hymenobacter fodinae</name>
    <dbReference type="NCBI Taxonomy" id="2510796"/>
    <lineage>
        <taxon>Bacteria</taxon>
        <taxon>Pseudomonadati</taxon>
        <taxon>Bacteroidota</taxon>
        <taxon>Cytophagia</taxon>
        <taxon>Cytophagales</taxon>
        <taxon>Hymenobacteraceae</taxon>
        <taxon>Hymenobacter</taxon>
    </lineage>
</organism>
<accession>A0A4Z0P3K3</accession>